<keyword evidence="2" id="KW-1185">Reference proteome</keyword>
<dbReference type="AlphaFoldDB" id="A0A7G1KU73"/>
<dbReference type="SUPFAM" id="SSF55961">
    <property type="entry name" value="Bet v1-like"/>
    <property type="match status" value="1"/>
</dbReference>
<evidence type="ECO:0008006" key="3">
    <source>
        <dbReference type="Google" id="ProtNLM"/>
    </source>
</evidence>
<evidence type="ECO:0000313" key="1">
    <source>
        <dbReference type="EMBL" id="BCK58471.1"/>
    </source>
</evidence>
<dbReference type="Pfam" id="PF10604">
    <property type="entry name" value="Polyketide_cyc2"/>
    <property type="match status" value="1"/>
</dbReference>
<dbReference type="EMBL" id="AP023396">
    <property type="protein sequence ID" value="BCK58471.1"/>
    <property type="molecule type" value="Genomic_DNA"/>
</dbReference>
<dbReference type="CDD" id="cd07812">
    <property type="entry name" value="SRPBCC"/>
    <property type="match status" value="1"/>
</dbReference>
<name>A0A7G1KU73_9NOCA</name>
<evidence type="ECO:0000313" key="2">
    <source>
        <dbReference type="Proteomes" id="UP000516173"/>
    </source>
</evidence>
<dbReference type="InterPro" id="IPR019587">
    <property type="entry name" value="Polyketide_cyclase/dehydratase"/>
</dbReference>
<dbReference type="GeneID" id="80350646"/>
<gene>
    <name evidence="1" type="ORF">NWFMUON74_62430</name>
</gene>
<sequence>MGHIEYTKTLSATPEALWAVVGNPNTWGDWFSIHERWMEEPPTTLAVGNKLVAKVVMLGMANKFEWNVAAVEAPRTLTLTATGMAGVKVEFTFTLAPAAAGTELSVNGDFEGALIKGALGKAVEKDGRKQLEKSLEQLEALAAAA</sequence>
<proteinExistence type="predicted"/>
<protein>
    <recommendedName>
        <fullName evidence="3">Polyketide cyclase</fullName>
    </recommendedName>
</protein>
<dbReference type="KEGG" id="nwl:NWFMUON74_62430"/>
<dbReference type="InterPro" id="IPR023393">
    <property type="entry name" value="START-like_dom_sf"/>
</dbReference>
<dbReference type="RefSeq" id="WP_187685217.1">
    <property type="nucleotide sequence ID" value="NZ_AP023396.1"/>
</dbReference>
<reference evidence="1 2" key="1">
    <citation type="submission" date="2020-08" db="EMBL/GenBank/DDBJ databases">
        <title>Genome Sequencing of Nocardia wallacei strain FMUON74 and assembly.</title>
        <authorList>
            <person name="Toyokawa M."/>
            <person name="Uesaka K."/>
        </authorList>
    </citation>
    <scope>NUCLEOTIDE SEQUENCE [LARGE SCALE GENOMIC DNA]</scope>
    <source>
        <strain evidence="1 2">FMUON74</strain>
    </source>
</reference>
<dbReference type="Proteomes" id="UP000516173">
    <property type="component" value="Chromosome"/>
</dbReference>
<accession>A0A7G1KU73</accession>
<dbReference type="Gene3D" id="3.30.530.20">
    <property type="match status" value="1"/>
</dbReference>
<organism evidence="1 2">
    <name type="scientific">Nocardia wallacei</name>
    <dbReference type="NCBI Taxonomy" id="480035"/>
    <lineage>
        <taxon>Bacteria</taxon>
        <taxon>Bacillati</taxon>
        <taxon>Actinomycetota</taxon>
        <taxon>Actinomycetes</taxon>
        <taxon>Mycobacteriales</taxon>
        <taxon>Nocardiaceae</taxon>
        <taxon>Nocardia</taxon>
    </lineage>
</organism>